<name>A0AAF0CAV4_9GAMM</name>
<dbReference type="KEGG" id="tvd:SG34_010485"/>
<keyword evidence="3" id="KW-1185">Reference proteome</keyword>
<dbReference type="EMBL" id="CP059733">
    <property type="protein sequence ID" value="WDE07273.1"/>
    <property type="molecule type" value="Genomic_DNA"/>
</dbReference>
<reference evidence="2 3" key="2">
    <citation type="journal article" date="2022" name="Mar. Drugs">
        <title>Bioassay-Guided Fractionation Leads to the Detection of Cholic Acid Generated by the Rare Thalassomonas sp.</title>
        <authorList>
            <person name="Pheiffer F."/>
            <person name="Schneider Y.K."/>
            <person name="Hansen E.H."/>
            <person name="Andersen J.H."/>
            <person name="Isaksson J."/>
            <person name="Busche T."/>
            <person name="R C."/>
            <person name="Kalinowski J."/>
            <person name="Zyl L.V."/>
            <person name="Trindade M."/>
        </authorList>
    </citation>
    <scope>NUCLEOTIDE SEQUENCE [LARGE SCALE GENOMIC DNA]</scope>
    <source>
        <strain evidence="2 3">XOM25</strain>
    </source>
</reference>
<evidence type="ECO:0000313" key="3">
    <source>
        <dbReference type="Proteomes" id="UP000032352"/>
    </source>
</evidence>
<keyword evidence="1" id="KW-0732">Signal</keyword>
<dbReference type="AlphaFoldDB" id="A0AAF0CAV4"/>
<protein>
    <submittedName>
        <fullName evidence="2">Uncharacterized protein</fullName>
    </submittedName>
</protein>
<reference evidence="2 3" key="1">
    <citation type="journal article" date="2015" name="Genome Announc.">
        <title>Draft Genome Sequences of Marine Isolates of Thalassomonas viridans and Thalassomonas actiniarum.</title>
        <authorList>
            <person name="Olonade I."/>
            <person name="van Zyl L.J."/>
            <person name="Trindade M."/>
        </authorList>
    </citation>
    <scope>NUCLEOTIDE SEQUENCE [LARGE SCALE GENOMIC DNA]</scope>
    <source>
        <strain evidence="2 3">XOM25</strain>
    </source>
</reference>
<feature type="chain" id="PRO_5042136469" evidence="1">
    <location>
        <begin position="22"/>
        <end position="169"/>
    </location>
</feature>
<evidence type="ECO:0000256" key="1">
    <source>
        <dbReference type="SAM" id="SignalP"/>
    </source>
</evidence>
<proteinExistence type="predicted"/>
<dbReference type="Proteomes" id="UP000032352">
    <property type="component" value="Chromosome"/>
</dbReference>
<feature type="signal peptide" evidence="1">
    <location>
        <begin position="1"/>
        <end position="21"/>
    </location>
</feature>
<dbReference type="RefSeq" id="WP_044840704.1">
    <property type="nucleotide sequence ID" value="NZ_CP059733.1"/>
</dbReference>
<accession>A0AAF0CAV4</accession>
<evidence type="ECO:0000313" key="2">
    <source>
        <dbReference type="EMBL" id="WDE07273.1"/>
    </source>
</evidence>
<gene>
    <name evidence="2" type="ORF">SG34_010485</name>
</gene>
<organism evidence="2 3">
    <name type="scientific">Thalassomonas viridans</name>
    <dbReference type="NCBI Taxonomy" id="137584"/>
    <lineage>
        <taxon>Bacteria</taxon>
        <taxon>Pseudomonadati</taxon>
        <taxon>Pseudomonadota</taxon>
        <taxon>Gammaproteobacteria</taxon>
        <taxon>Alteromonadales</taxon>
        <taxon>Colwelliaceae</taxon>
        <taxon>Thalassomonas</taxon>
    </lineage>
</organism>
<sequence>MKKLILSVIIALGFNSGMALAESKYDNRGTVVKITATIEYPDGTTREHSMDTCTPGGLYNGVDAIIFGDNSIKVYQAGYAALYPEYGDVVSKLWNNKAEEGDPWLPTYLIVKDPNTGFDEQKEKVTSSSSVFMPKKKVRKTVKKELTNVNALSAPILMTVCGGYRHDDN</sequence>